<feature type="non-terminal residue" evidence="1">
    <location>
        <position position="52"/>
    </location>
</feature>
<sequence>MVNHDNESSSSLNADLADINTVNVESVSSQLDAAVFAILRDEGVLPLLQIAV</sequence>
<reference evidence="1" key="1">
    <citation type="submission" date="2019-08" db="EMBL/GenBank/DDBJ databases">
        <title>The genome of the North American firefly Photinus pyralis.</title>
        <authorList>
            <consortium name="Photinus pyralis genome working group"/>
            <person name="Fallon T.R."/>
            <person name="Sander Lower S.E."/>
            <person name="Weng J.-K."/>
        </authorList>
    </citation>
    <scope>NUCLEOTIDE SEQUENCE</scope>
    <source>
        <strain evidence="1">TRF0915ILg1</strain>
        <tissue evidence="1">Whole body</tissue>
    </source>
</reference>
<dbReference type="EMBL" id="VTPC01001508">
    <property type="protein sequence ID" value="KAF2901709.1"/>
    <property type="molecule type" value="Genomic_DNA"/>
</dbReference>
<evidence type="ECO:0000313" key="2">
    <source>
        <dbReference type="Proteomes" id="UP000801492"/>
    </source>
</evidence>
<evidence type="ECO:0000313" key="1">
    <source>
        <dbReference type="EMBL" id="KAF2901709.1"/>
    </source>
</evidence>
<accession>A0A8K0GJ08</accession>
<dbReference type="AlphaFoldDB" id="A0A8K0GJ08"/>
<gene>
    <name evidence="1" type="ORF">ILUMI_04470</name>
</gene>
<name>A0A8K0GJ08_IGNLU</name>
<organism evidence="1 2">
    <name type="scientific">Ignelater luminosus</name>
    <name type="common">Cucubano</name>
    <name type="synonym">Pyrophorus luminosus</name>
    <dbReference type="NCBI Taxonomy" id="2038154"/>
    <lineage>
        <taxon>Eukaryota</taxon>
        <taxon>Metazoa</taxon>
        <taxon>Ecdysozoa</taxon>
        <taxon>Arthropoda</taxon>
        <taxon>Hexapoda</taxon>
        <taxon>Insecta</taxon>
        <taxon>Pterygota</taxon>
        <taxon>Neoptera</taxon>
        <taxon>Endopterygota</taxon>
        <taxon>Coleoptera</taxon>
        <taxon>Polyphaga</taxon>
        <taxon>Elateriformia</taxon>
        <taxon>Elateroidea</taxon>
        <taxon>Elateridae</taxon>
        <taxon>Agrypninae</taxon>
        <taxon>Pyrophorini</taxon>
        <taxon>Ignelater</taxon>
    </lineage>
</organism>
<dbReference type="Proteomes" id="UP000801492">
    <property type="component" value="Unassembled WGS sequence"/>
</dbReference>
<comment type="caution">
    <text evidence="1">The sequence shown here is derived from an EMBL/GenBank/DDBJ whole genome shotgun (WGS) entry which is preliminary data.</text>
</comment>
<protein>
    <submittedName>
        <fullName evidence="1">Uncharacterized protein</fullName>
    </submittedName>
</protein>
<proteinExistence type="predicted"/>
<keyword evidence="2" id="KW-1185">Reference proteome</keyword>